<evidence type="ECO:0000256" key="2">
    <source>
        <dbReference type="ARBA" id="ARBA00022692"/>
    </source>
</evidence>
<evidence type="ECO:0000256" key="3">
    <source>
        <dbReference type="ARBA" id="ARBA00022989"/>
    </source>
</evidence>
<feature type="transmembrane region" description="Helical" evidence="7">
    <location>
        <begin position="211"/>
        <end position="229"/>
    </location>
</feature>
<organism evidence="9 10">
    <name type="scientific">Clohesyomyces aquaticus</name>
    <dbReference type="NCBI Taxonomy" id="1231657"/>
    <lineage>
        <taxon>Eukaryota</taxon>
        <taxon>Fungi</taxon>
        <taxon>Dikarya</taxon>
        <taxon>Ascomycota</taxon>
        <taxon>Pezizomycotina</taxon>
        <taxon>Dothideomycetes</taxon>
        <taxon>Pleosporomycetidae</taxon>
        <taxon>Pleosporales</taxon>
        <taxon>Lindgomycetaceae</taxon>
        <taxon>Clohesyomyces</taxon>
    </lineage>
</organism>
<evidence type="ECO:0000313" key="9">
    <source>
        <dbReference type="EMBL" id="ORX93667.1"/>
    </source>
</evidence>
<evidence type="ECO:0000256" key="4">
    <source>
        <dbReference type="ARBA" id="ARBA00023136"/>
    </source>
</evidence>
<dbReference type="InterPro" id="IPR049326">
    <property type="entry name" value="Rhodopsin_dom_fungi"/>
</dbReference>
<comment type="subcellular location">
    <subcellularLocation>
        <location evidence="1">Membrane</location>
        <topology evidence="1">Multi-pass membrane protein</topology>
    </subcellularLocation>
</comment>
<feature type="compositionally biased region" description="Basic and acidic residues" evidence="6">
    <location>
        <begin position="357"/>
        <end position="366"/>
    </location>
</feature>
<keyword evidence="10" id="KW-1185">Reference proteome</keyword>
<feature type="transmembrane region" description="Helical" evidence="7">
    <location>
        <begin position="19"/>
        <end position="40"/>
    </location>
</feature>
<evidence type="ECO:0000256" key="7">
    <source>
        <dbReference type="SAM" id="Phobius"/>
    </source>
</evidence>
<dbReference type="OrthoDB" id="5278984at2759"/>
<reference evidence="9 10" key="1">
    <citation type="submission" date="2016-07" db="EMBL/GenBank/DDBJ databases">
        <title>Pervasive Adenine N6-methylation of Active Genes in Fungi.</title>
        <authorList>
            <consortium name="DOE Joint Genome Institute"/>
            <person name="Mondo S.J."/>
            <person name="Dannebaum R.O."/>
            <person name="Kuo R.C."/>
            <person name="Labutti K."/>
            <person name="Haridas S."/>
            <person name="Kuo A."/>
            <person name="Salamov A."/>
            <person name="Ahrendt S.R."/>
            <person name="Lipzen A."/>
            <person name="Sullivan W."/>
            <person name="Andreopoulos W.B."/>
            <person name="Clum A."/>
            <person name="Lindquist E."/>
            <person name="Daum C."/>
            <person name="Ramamoorthy G.K."/>
            <person name="Gryganskyi A."/>
            <person name="Culley D."/>
            <person name="Magnuson J.K."/>
            <person name="James T.Y."/>
            <person name="O'Malley M.A."/>
            <person name="Stajich J.E."/>
            <person name="Spatafora J.W."/>
            <person name="Visel A."/>
            <person name="Grigoriev I.V."/>
        </authorList>
    </citation>
    <scope>NUCLEOTIDE SEQUENCE [LARGE SCALE GENOMIC DNA]</scope>
    <source>
        <strain evidence="9 10">CBS 115471</strain>
    </source>
</reference>
<keyword evidence="2 7" id="KW-0812">Transmembrane</keyword>
<feature type="domain" description="Rhodopsin" evidence="8">
    <location>
        <begin position="36"/>
        <end position="274"/>
    </location>
</feature>
<gene>
    <name evidence="9" type="ORF">BCR34DRAFT_580370</name>
</gene>
<evidence type="ECO:0000256" key="6">
    <source>
        <dbReference type="SAM" id="MobiDB-lite"/>
    </source>
</evidence>
<dbReference type="AlphaFoldDB" id="A0A1Y1Y6M3"/>
<name>A0A1Y1Y6M3_9PLEO</name>
<protein>
    <recommendedName>
        <fullName evidence="8">Rhodopsin domain-containing protein</fullName>
    </recommendedName>
</protein>
<feature type="transmembrane region" description="Helical" evidence="7">
    <location>
        <begin position="97"/>
        <end position="119"/>
    </location>
</feature>
<sequence>MASNPAAAPDLSSNLAASYLIPCGILAGIAFALCTARIYTRFTRLNRMGLDDYLILAAEILSFTNIFVVGASAAYGWGRPFLALTPAQFTQIMKLQFAVQTLWILTLALVRISVACSLLRFGTEKRWRMPLYAMITFQIAVSSGWLIVQFFQCRPLRSFWEIVPEMKCWGKQYIIDYAWFSAAFYVAMDLALALLPIKLILTLHRPPSEKLLICILMATGLLATGIAGAKMTTFSKLHTGDPMQSSIRPSMWAKLEEEVGIIAACMPCLKSPAERLLRKLGVVGRDGDVKGCAWVNSLSLRTVVGSVEEESRDPGDGTLRPGDSGIVKGKSEVRIDSVGLGTGVPAENRTSVQGDGASRKQGWEAV</sequence>
<accession>A0A1Y1Y6M3</accession>
<proteinExistence type="inferred from homology"/>
<evidence type="ECO:0000256" key="1">
    <source>
        <dbReference type="ARBA" id="ARBA00004141"/>
    </source>
</evidence>
<dbReference type="GO" id="GO:0016020">
    <property type="term" value="C:membrane"/>
    <property type="evidence" value="ECO:0007669"/>
    <property type="project" value="UniProtKB-SubCell"/>
</dbReference>
<comment type="similarity">
    <text evidence="5">Belongs to the SAT4 family.</text>
</comment>
<dbReference type="PANTHER" id="PTHR33048">
    <property type="entry name" value="PTH11-LIKE INTEGRAL MEMBRANE PROTEIN (AFU_ORTHOLOGUE AFUA_5G11245)"/>
    <property type="match status" value="1"/>
</dbReference>
<feature type="transmembrane region" description="Helical" evidence="7">
    <location>
        <begin position="131"/>
        <end position="151"/>
    </location>
</feature>
<evidence type="ECO:0000259" key="8">
    <source>
        <dbReference type="Pfam" id="PF20684"/>
    </source>
</evidence>
<keyword evidence="3 7" id="KW-1133">Transmembrane helix</keyword>
<dbReference type="EMBL" id="MCFA01000332">
    <property type="protein sequence ID" value="ORX93667.1"/>
    <property type="molecule type" value="Genomic_DNA"/>
</dbReference>
<dbReference type="Proteomes" id="UP000193144">
    <property type="component" value="Unassembled WGS sequence"/>
</dbReference>
<feature type="transmembrane region" description="Helical" evidence="7">
    <location>
        <begin position="52"/>
        <end position="77"/>
    </location>
</feature>
<comment type="caution">
    <text evidence="9">The sequence shown here is derived from an EMBL/GenBank/DDBJ whole genome shotgun (WGS) entry which is preliminary data.</text>
</comment>
<evidence type="ECO:0000313" key="10">
    <source>
        <dbReference type="Proteomes" id="UP000193144"/>
    </source>
</evidence>
<feature type="region of interest" description="Disordered" evidence="6">
    <location>
        <begin position="338"/>
        <end position="366"/>
    </location>
</feature>
<dbReference type="PANTHER" id="PTHR33048:SF129">
    <property type="entry name" value="INTEGRAL MEMBRANE PROTEIN-RELATED"/>
    <property type="match status" value="1"/>
</dbReference>
<feature type="transmembrane region" description="Helical" evidence="7">
    <location>
        <begin position="177"/>
        <end position="199"/>
    </location>
</feature>
<dbReference type="InterPro" id="IPR052337">
    <property type="entry name" value="SAT4-like"/>
</dbReference>
<evidence type="ECO:0000256" key="5">
    <source>
        <dbReference type="ARBA" id="ARBA00038359"/>
    </source>
</evidence>
<feature type="region of interest" description="Disordered" evidence="6">
    <location>
        <begin position="308"/>
        <end position="327"/>
    </location>
</feature>
<dbReference type="Pfam" id="PF20684">
    <property type="entry name" value="Fung_rhodopsin"/>
    <property type="match status" value="1"/>
</dbReference>
<keyword evidence="4 7" id="KW-0472">Membrane</keyword>